<dbReference type="InterPro" id="IPR052050">
    <property type="entry name" value="SecEffector_AnkRepeat"/>
</dbReference>
<dbReference type="Gene3D" id="1.20.1280.50">
    <property type="match status" value="1"/>
</dbReference>
<dbReference type="PANTHER" id="PTHR46586:SF3">
    <property type="entry name" value="ANKYRIN REPEAT-CONTAINING PROTEIN"/>
    <property type="match status" value="1"/>
</dbReference>
<accession>A0A6C0HL60</accession>
<dbReference type="SUPFAM" id="SSF48403">
    <property type="entry name" value="Ankyrin repeat"/>
    <property type="match status" value="1"/>
</dbReference>
<organism evidence="1">
    <name type="scientific">viral metagenome</name>
    <dbReference type="NCBI Taxonomy" id="1070528"/>
    <lineage>
        <taxon>unclassified sequences</taxon>
        <taxon>metagenomes</taxon>
        <taxon>organismal metagenomes</taxon>
    </lineage>
</organism>
<evidence type="ECO:0008006" key="2">
    <source>
        <dbReference type="Google" id="ProtNLM"/>
    </source>
</evidence>
<dbReference type="InterPro" id="IPR036047">
    <property type="entry name" value="F-box-like_dom_sf"/>
</dbReference>
<reference evidence="1" key="1">
    <citation type="journal article" date="2020" name="Nature">
        <title>Giant virus diversity and host interactions through global metagenomics.</title>
        <authorList>
            <person name="Schulz F."/>
            <person name="Roux S."/>
            <person name="Paez-Espino D."/>
            <person name="Jungbluth S."/>
            <person name="Walsh D.A."/>
            <person name="Denef V.J."/>
            <person name="McMahon K.D."/>
            <person name="Konstantinidis K.T."/>
            <person name="Eloe-Fadrosh E.A."/>
            <person name="Kyrpides N.C."/>
            <person name="Woyke T."/>
        </authorList>
    </citation>
    <scope>NUCLEOTIDE SEQUENCE</scope>
    <source>
        <strain evidence="1">GVMAG-M-3300023184-13</strain>
    </source>
</reference>
<dbReference type="CDD" id="cd09917">
    <property type="entry name" value="F-box_SF"/>
    <property type="match status" value="1"/>
</dbReference>
<evidence type="ECO:0000313" key="1">
    <source>
        <dbReference type="EMBL" id="QHT81362.1"/>
    </source>
</evidence>
<proteinExistence type="predicted"/>
<name>A0A6C0HL60_9ZZZZ</name>
<dbReference type="EMBL" id="MN739981">
    <property type="protein sequence ID" value="QHT81362.1"/>
    <property type="molecule type" value="Genomic_DNA"/>
</dbReference>
<dbReference type="SUPFAM" id="SSF81383">
    <property type="entry name" value="F-box domain"/>
    <property type="match status" value="1"/>
</dbReference>
<dbReference type="AlphaFoldDB" id="A0A6C0HL60"/>
<dbReference type="Gene3D" id="1.25.40.20">
    <property type="entry name" value="Ankyrin repeat-containing domain"/>
    <property type="match status" value="1"/>
</dbReference>
<dbReference type="PANTHER" id="PTHR46586">
    <property type="entry name" value="ANKYRIN REPEAT-CONTAINING PROTEIN"/>
    <property type="match status" value="1"/>
</dbReference>
<protein>
    <recommendedName>
        <fullName evidence="2">F-box domain-containing protein</fullName>
    </recommendedName>
</protein>
<dbReference type="InterPro" id="IPR036770">
    <property type="entry name" value="Ankyrin_rpt-contain_sf"/>
</dbReference>
<sequence>MANRQLQLPVLPKELWELVFGFLDETSKAVAMHVCHEWRALVLVTTRKVIPRIFAKDVRSSYSLIEWWRNVLGQPLPLDYYTCISAVNHGHLAFLQYARAHARDDGCPWDEYICLVAAESGHLAILQYLHDNGCPWDKRTCSSAAAAGHLAILQYAHDNGCPWDTLACQFAADQGHLAILQYLRTNGCPWDEWTYYTARSKNLAILQYAIDNGCKNIYIFS</sequence>